<dbReference type="OrthoDB" id="7375203at2"/>
<dbReference type="PROSITE" id="PS51201">
    <property type="entry name" value="RCK_N"/>
    <property type="match status" value="1"/>
</dbReference>
<dbReference type="EMBL" id="FNOY01000016">
    <property type="protein sequence ID" value="SDY04889.1"/>
    <property type="molecule type" value="Genomic_DNA"/>
</dbReference>
<dbReference type="STRING" id="44576.SAMN05421881_101614"/>
<evidence type="ECO:0000256" key="3">
    <source>
        <dbReference type="ARBA" id="ARBA00022538"/>
    </source>
</evidence>
<dbReference type="RefSeq" id="WP_090413155.1">
    <property type="nucleotide sequence ID" value="NZ_FNOY01000016.1"/>
</dbReference>
<evidence type="ECO:0000259" key="8">
    <source>
        <dbReference type="PROSITE" id="PS51202"/>
    </source>
</evidence>
<evidence type="ECO:0000256" key="6">
    <source>
        <dbReference type="ARBA" id="ARBA00023065"/>
    </source>
</evidence>
<sequence>MKLVFIGASATSVMAVRQLIHRGHDVVIIEKNKDRIDELAGQLDCGFILGDGTRPDILREVDARTTSIVYCMTANDQANILASLVAHSLNFPRVITKLEDPEFEHIAIELGLDNIIVPARTIGSFLADMAEGQNLLESSSIIKGEARVLSFVINESLAGPVSALALPDNARLICVYRNGDFMLPDTEMKLRNDDEVVLITHSKQIPILRKRFIDAPKLKQAGPLSS</sequence>
<evidence type="ECO:0000256" key="5">
    <source>
        <dbReference type="ARBA" id="ARBA00023027"/>
    </source>
</evidence>
<dbReference type="AlphaFoldDB" id="A0A1H3GRC9"/>
<accession>A0A1H3GRC9</accession>
<name>A0A1H3GRC9_9PROT</name>
<dbReference type="Gene3D" id="3.30.70.1450">
    <property type="entry name" value="Regulator of K+ conductance, C-terminal domain"/>
    <property type="match status" value="1"/>
</dbReference>
<feature type="domain" description="RCK N-terminal" evidence="7">
    <location>
        <begin position="1"/>
        <end position="117"/>
    </location>
</feature>
<evidence type="ECO:0000256" key="1">
    <source>
        <dbReference type="ARBA" id="ARBA00017378"/>
    </source>
</evidence>
<evidence type="ECO:0000256" key="4">
    <source>
        <dbReference type="ARBA" id="ARBA00022958"/>
    </source>
</evidence>
<evidence type="ECO:0000259" key="7">
    <source>
        <dbReference type="PROSITE" id="PS51201"/>
    </source>
</evidence>
<keyword evidence="5" id="KW-0520">NAD</keyword>
<keyword evidence="4" id="KW-0630">Potassium</keyword>
<dbReference type="GO" id="GO:0015079">
    <property type="term" value="F:potassium ion transmembrane transporter activity"/>
    <property type="evidence" value="ECO:0007669"/>
    <property type="project" value="InterPro"/>
</dbReference>
<organism evidence="9 10">
    <name type="scientific">Nitrosomonas halophila</name>
    <dbReference type="NCBI Taxonomy" id="44576"/>
    <lineage>
        <taxon>Bacteria</taxon>
        <taxon>Pseudomonadati</taxon>
        <taxon>Pseudomonadota</taxon>
        <taxon>Betaproteobacteria</taxon>
        <taxon>Nitrosomonadales</taxon>
        <taxon>Nitrosomonadaceae</taxon>
        <taxon>Nitrosomonas</taxon>
    </lineage>
</organism>
<evidence type="ECO:0000256" key="2">
    <source>
        <dbReference type="ARBA" id="ARBA00022448"/>
    </source>
</evidence>
<keyword evidence="10" id="KW-1185">Reference proteome</keyword>
<dbReference type="InterPro" id="IPR006036">
    <property type="entry name" value="K_uptake_TrkA"/>
</dbReference>
<dbReference type="Proteomes" id="UP000198640">
    <property type="component" value="Unassembled WGS sequence"/>
</dbReference>
<keyword evidence="2" id="KW-0813">Transport</keyword>
<dbReference type="PANTHER" id="PTHR43833">
    <property type="entry name" value="POTASSIUM CHANNEL PROTEIN 2-RELATED-RELATED"/>
    <property type="match status" value="1"/>
</dbReference>
<dbReference type="InterPro" id="IPR036721">
    <property type="entry name" value="RCK_C_sf"/>
</dbReference>
<dbReference type="InterPro" id="IPR050721">
    <property type="entry name" value="Trk_Ktr_HKT_K-transport"/>
</dbReference>
<feature type="domain" description="RCK C-terminal" evidence="8">
    <location>
        <begin position="136"/>
        <end position="214"/>
    </location>
</feature>
<keyword evidence="6" id="KW-0406">Ion transport</keyword>
<dbReference type="InterPro" id="IPR003148">
    <property type="entry name" value="RCK_N"/>
</dbReference>
<dbReference type="SUPFAM" id="SSF51735">
    <property type="entry name" value="NAD(P)-binding Rossmann-fold domains"/>
    <property type="match status" value="1"/>
</dbReference>
<dbReference type="Pfam" id="PF02254">
    <property type="entry name" value="TrkA_N"/>
    <property type="match status" value="1"/>
</dbReference>
<dbReference type="Gene3D" id="3.40.50.720">
    <property type="entry name" value="NAD(P)-binding Rossmann-like Domain"/>
    <property type="match status" value="1"/>
</dbReference>
<dbReference type="InterPro" id="IPR006037">
    <property type="entry name" value="RCK_C"/>
</dbReference>
<protein>
    <recommendedName>
        <fullName evidence="1">Trk system potassium uptake protein TrkA</fullName>
    </recommendedName>
</protein>
<dbReference type="PRINTS" id="PR00335">
    <property type="entry name" value="KUPTAKETRKA"/>
</dbReference>
<gene>
    <name evidence="9" type="ORF">SAMN05421881_101614</name>
</gene>
<dbReference type="SUPFAM" id="SSF116726">
    <property type="entry name" value="TrkA C-terminal domain-like"/>
    <property type="match status" value="1"/>
</dbReference>
<reference evidence="9 10" key="1">
    <citation type="submission" date="2016-10" db="EMBL/GenBank/DDBJ databases">
        <authorList>
            <person name="de Groot N.N."/>
        </authorList>
    </citation>
    <scope>NUCLEOTIDE SEQUENCE [LARGE SCALE GENOMIC DNA]</scope>
    <source>
        <strain evidence="9 10">Nm1</strain>
    </source>
</reference>
<dbReference type="PROSITE" id="PS51202">
    <property type="entry name" value="RCK_C"/>
    <property type="match status" value="1"/>
</dbReference>
<dbReference type="PANTHER" id="PTHR43833:SF5">
    <property type="entry name" value="TRK SYSTEM POTASSIUM UPTAKE PROTEIN TRKA"/>
    <property type="match status" value="1"/>
</dbReference>
<proteinExistence type="predicted"/>
<dbReference type="GO" id="GO:0005886">
    <property type="term" value="C:plasma membrane"/>
    <property type="evidence" value="ECO:0007669"/>
    <property type="project" value="InterPro"/>
</dbReference>
<keyword evidence="3" id="KW-0633">Potassium transport</keyword>
<evidence type="ECO:0000313" key="10">
    <source>
        <dbReference type="Proteomes" id="UP000198640"/>
    </source>
</evidence>
<evidence type="ECO:0000313" key="9">
    <source>
        <dbReference type="EMBL" id="SDY04889.1"/>
    </source>
</evidence>
<dbReference type="InterPro" id="IPR036291">
    <property type="entry name" value="NAD(P)-bd_dom_sf"/>
</dbReference>